<evidence type="ECO:0000313" key="6">
    <source>
        <dbReference type="WBParaSite" id="SMTH1_66590.1"/>
    </source>
</evidence>
<evidence type="ECO:0000313" key="5">
    <source>
        <dbReference type="WBParaSite" id="SMTH1_21620.1"/>
    </source>
</evidence>
<reference evidence="4 5" key="1">
    <citation type="submission" date="2023-11" db="UniProtKB">
        <authorList>
            <consortium name="WormBaseParasite"/>
        </authorList>
    </citation>
    <scope>IDENTIFICATION</scope>
</reference>
<accession>A0AA85BPG4</accession>
<dbReference type="WBParaSite" id="SMTH1_4640.1">
    <property type="protein sequence ID" value="SMTH1_4640.1"/>
    <property type="gene ID" value="SMTH1_4640"/>
</dbReference>
<dbReference type="InterPro" id="IPR055469">
    <property type="entry name" value="DUF7041"/>
</dbReference>
<dbReference type="WBParaSite" id="SMTH1_59720.1">
    <property type="protein sequence ID" value="SMTH1_59720.1"/>
    <property type="gene ID" value="SMTH1_59720"/>
</dbReference>
<evidence type="ECO:0000313" key="4">
    <source>
        <dbReference type="WBParaSite" id="SMTH1_10950.1"/>
    </source>
</evidence>
<evidence type="ECO:0000313" key="3">
    <source>
        <dbReference type="Proteomes" id="UP000050791"/>
    </source>
</evidence>
<feature type="compositionally biased region" description="Basic residues" evidence="1">
    <location>
        <begin position="239"/>
        <end position="250"/>
    </location>
</feature>
<dbReference type="Pfam" id="PF23055">
    <property type="entry name" value="DUF7041"/>
    <property type="match status" value="1"/>
</dbReference>
<evidence type="ECO:0000259" key="2">
    <source>
        <dbReference type="Pfam" id="PF23055"/>
    </source>
</evidence>
<feature type="domain" description="DUF7041" evidence="2">
    <location>
        <begin position="25"/>
        <end position="105"/>
    </location>
</feature>
<dbReference type="WBParaSite" id="SMTH1_97400.1">
    <property type="protein sequence ID" value="SMTH1_97400.1"/>
    <property type="gene ID" value="SMTH1_97400"/>
</dbReference>
<dbReference type="PANTHER" id="PTHR33327:SF3">
    <property type="entry name" value="RNA-DIRECTED DNA POLYMERASE"/>
    <property type="match status" value="1"/>
</dbReference>
<dbReference type="AlphaFoldDB" id="A0AA85BPG4"/>
<feature type="region of interest" description="Disordered" evidence="1">
    <location>
        <begin position="221"/>
        <end position="250"/>
    </location>
</feature>
<evidence type="ECO:0000256" key="1">
    <source>
        <dbReference type="SAM" id="MobiDB-lite"/>
    </source>
</evidence>
<dbReference type="Proteomes" id="UP000050791">
    <property type="component" value="Unassembled WGS sequence"/>
</dbReference>
<sequence>MTDNDKNTINVIDSDLQAIHFRPVSFIPHDPEVWFAALESQFETRRITSQRQKYAYALESLPGDHLVAVREVVLNSNVPNVYDRLKEAILRHFLPSREERLRTLLARHPLGDAKPSHHLTRLQSLAGPTASDSEIVKELWLESLPAHIQPTVTALLEDSPLNQVALIADKILARTSNRDTYVVASTARPNVDMDAGHSTAHGDRAGCIHTRLSFRDRCNVPQPYVPRARSSSRKPVTTRPKRASSRPRRKAATEASDSWCWFHRSFGSGARRCRAPCSYKAGNASAGE</sequence>
<dbReference type="WBParaSite" id="SMTH1_97460.1">
    <property type="protein sequence ID" value="SMTH1_97460.1"/>
    <property type="gene ID" value="SMTH1_97460"/>
</dbReference>
<organism evidence="3 6">
    <name type="scientific">Schistosoma mattheei</name>
    <dbReference type="NCBI Taxonomy" id="31246"/>
    <lineage>
        <taxon>Eukaryota</taxon>
        <taxon>Metazoa</taxon>
        <taxon>Spiralia</taxon>
        <taxon>Lophotrochozoa</taxon>
        <taxon>Platyhelminthes</taxon>
        <taxon>Trematoda</taxon>
        <taxon>Digenea</taxon>
        <taxon>Strigeidida</taxon>
        <taxon>Schistosomatoidea</taxon>
        <taxon>Schistosomatidae</taxon>
        <taxon>Schistosoma</taxon>
    </lineage>
</organism>
<dbReference type="PANTHER" id="PTHR33327">
    <property type="entry name" value="ENDONUCLEASE"/>
    <property type="match status" value="1"/>
</dbReference>
<dbReference type="WBParaSite" id="SMTH1_21620.1">
    <property type="protein sequence ID" value="SMTH1_21620.1"/>
    <property type="gene ID" value="SMTH1_21620"/>
</dbReference>
<name>A0AA85BPG4_9TREM</name>
<dbReference type="WBParaSite" id="SMTH1_66590.1">
    <property type="protein sequence ID" value="SMTH1_66590.1"/>
    <property type="gene ID" value="SMTH1_66590"/>
</dbReference>
<dbReference type="WBParaSite" id="SMTH1_10950.1">
    <property type="protein sequence ID" value="SMTH1_10950.1"/>
    <property type="gene ID" value="SMTH1_10950"/>
</dbReference>
<protein>
    <recommendedName>
        <fullName evidence="2">DUF7041 domain-containing protein</fullName>
    </recommendedName>
</protein>
<dbReference type="WBParaSite" id="SMTH1_91340.1">
    <property type="protein sequence ID" value="SMTH1_91340.1"/>
    <property type="gene ID" value="SMTH1_91340"/>
</dbReference>
<proteinExistence type="predicted"/>